<evidence type="ECO:0008006" key="4">
    <source>
        <dbReference type="Google" id="ProtNLM"/>
    </source>
</evidence>
<reference evidence="2 3" key="1">
    <citation type="submission" date="2015-03" db="EMBL/GenBank/DDBJ databases">
        <title>Genome sequence of Pseudoalteromonas aurantia.</title>
        <authorList>
            <person name="Xie B.-B."/>
            <person name="Rong J.-C."/>
            <person name="Qin Q.-L."/>
            <person name="Zhang Y.-Z."/>
        </authorList>
    </citation>
    <scope>NUCLEOTIDE SEQUENCE [LARGE SCALE GENOMIC DNA]</scope>
    <source>
        <strain evidence="2 3">208</strain>
    </source>
</reference>
<evidence type="ECO:0000313" key="3">
    <source>
        <dbReference type="Proteomes" id="UP000615755"/>
    </source>
</evidence>
<name>A0ABR9EHR8_9GAMM</name>
<accession>A0ABR9EHR8</accession>
<dbReference type="EMBL" id="AQGV01000015">
    <property type="protein sequence ID" value="MBE0370277.1"/>
    <property type="molecule type" value="Genomic_DNA"/>
</dbReference>
<evidence type="ECO:0000256" key="1">
    <source>
        <dbReference type="SAM" id="MobiDB-lite"/>
    </source>
</evidence>
<feature type="region of interest" description="Disordered" evidence="1">
    <location>
        <begin position="22"/>
        <end position="42"/>
    </location>
</feature>
<gene>
    <name evidence="2" type="ORF">PAUR_b0271</name>
</gene>
<protein>
    <recommendedName>
        <fullName evidence="4">Orphan protein</fullName>
    </recommendedName>
</protein>
<keyword evidence="3" id="KW-1185">Reference proteome</keyword>
<sequence>MKKMTQRRRHIWFFMYSQQHAAQIQNGKDKPEKAISKAPESA</sequence>
<comment type="caution">
    <text evidence="2">The sequence shown here is derived from an EMBL/GenBank/DDBJ whole genome shotgun (WGS) entry which is preliminary data.</text>
</comment>
<organism evidence="2 3">
    <name type="scientific">Pseudoalteromonas aurantia 208</name>
    <dbReference type="NCBI Taxonomy" id="1314867"/>
    <lineage>
        <taxon>Bacteria</taxon>
        <taxon>Pseudomonadati</taxon>
        <taxon>Pseudomonadota</taxon>
        <taxon>Gammaproteobacteria</taxon>
        <taxon>Alteromonadales</taxon>
        <taxon>Pseudoalteromonadaceae</taxon>
        <taxon>Pseudoalteromonas</taxon>
    </lineage>
</organism>
<evidence type="ECO:0000313" key="2">
    <source>
        <dbReference type="EMBL" id="MBE0370277.1"/>
    </source>
</evidence>
<proteinExistence type="predicted"/>
<dbReference type="Proteomes" id="UP000615755">
    <property type="component" value="Unassembled WGS sequence"/>
</dbReference>